<dbReference type="KEGG" id="tso:IZ6_15220"/>
<evidence type="ECO:0000256" key="24">
    <source>
        <dbReference type="RuleBase" id="RU363065"/>
    </source>
</evidence>
<dbReference type="InterPro" id="IPR033718">
    <property type="entry name" value="DAGK_prok"/>
</dbReference>
<comment type="subcellular location">
    <subcellularLocation>
        <location evidence="1 24">Cell inner membrane</location>
        <topology evidence="1 24">Multi-pass membrane protein</topology>
    </subcellularLocation>
</comment>
<dbReference type="PANTHER" id="PTHR34299">
    <property type="entry name" value="DIACYLGLYCEROL KINASE"/>
    <property type="match status" value="1"/>
</dbReference>
<evidence type="ECO:0000256" key="3">
    <source>
        <dbReference type="ARBA" id="ARBA00012133"/>
    </source>
</evidence>
<evidence type="ECO:0000256" key="8">
    <source>
        <dbReference type="ARBA" id="ARBA00022679"/>
    </source>
</evidence>
<dbReference type="Pfam" id="PF01219">
    <property type="entry name" value="DAGK_prokar"/>
    <property type="match status" value="1"/>
</dbReference>
<dbReference type="GO" id="GO:0004143">
    <property type="term" value="F:ATP-dependent diacylglycerol kinase activity"/>
    <property type="evidence" value="ECO:0007669"/>
    <property type="project" value="UniProtKB-EC"/>
</dbReference>
<sequence length="135" mass="14345">MRDGLETHGLKRLYLASLNTARGMKAAARSEAALREELFILILSVPLALLLAPSIGWYVAMIGVILAILAIELLNTAIEKLADHVTPEFHQTIGMVKDMGSAAVGCGLALGLLIWGGAAIVKFDLLDKVRVLLGA</sequence>
<dbReference type="Gene3D" id="1.10.287.3610">
    <property type="match status" value="1"/>
</dbReference>
<evidence type="ECO:0000256" key="21">
    <source>
        <dbReference type="PIRSR" id="PIRSR600829-2"/>
    </source>
</evidence>
<feature type="transmembrane region" description="Helical" evidence="24">
    <location>
        <begin position="99"/>
        <end position="121"/>
    </location>
</feature>
<comment type="similarity">
    <text evidence="2 24">Belongs to the bacterial diacylglycerol kinase family.</text>
</comment>
<proteinExistence type="inferred from homology"/>
<dbReference type="CDD" id="cd14264">
    <property type="entry name" value="DAGK_IM"/>
    <property type="match status" value="1"/>
</dbReference>
<keyword evidence="7 24" id="KW-0997">Cell inner membrane</keyword>
<dbReference type="GO" id="GO:0005524">
    <property type="term" value="F:ATP binding"/>
    <property type="evidence" value="ECO:0007669"/>
    <property type="project" value="UniProtKB-KW"/>
</dbReference>
<keyword evidence="17 24" id="KW-0472">Membrane</keyword>
<evidence type="ECO:0000256" key="20">
    <source>
        <dbReference type="PIRSR" id="PIRSR600829-1"/>
    </source>
</evidence>
<feature type="active site" description="Proton acceptor" evidence="20">
    <location>
        <position position="72"/>
    </location>
</feature>
<keyword evidence="10 23" id="KW-0479">Metal-binding</keyword>
<evidence type="ECO:0000256" key="12">
    <source>
        <dbReference type="ARBA" id="ARBA00022777"/>
    </source>
</evidence>
<keyword evidence="5" id="KW-1003">Cell membrane</keyword>
<name>A0A6S6QS78_9HYPH</name>
<dbReference type="EC" id="2.7.1.107" evidence="3 24"/>
<evidence type="ECO:0000256" key="4">
    <source>
        <dbReference type="ARBA" id="ARBA00017575"/>
    </source>
</evidence>
<feature type="binding site" evidence="21">
    <location>
        <position position="101"/>
    </location>
    <ligand>
        <name>substrate</name>
    </ligand>
</feature>
<dbReference type="AlphaFoldDB" id="A0A6S6QS78"/>
<dbReference type="GO" id="GO:0006654">
    <property type="term" value="P:phosphatidic acid biosynthetic process"/>
    <property type="evidence" value="ECO:0007669"/>
    <property type="project" value="InterPro"/>
</dbReference>
<keyword evidence="12 24" id="KW-0418">Kinase</keyword>
<dbReference type="InterPro" id="IPR036945">
    <property type="entry name" value="DAGK_sf"/>
</dbReference>
<organism evidence="25 26">
    <name type="scientific">Terrihabitans soli</name>
    <dbReference type="NCBI Taxonomy" id="708113"/>
    <lineage>
        <taxon>Bacteria</taxon>
        <taxon>Pseudomonadati</taxon>
        <taxon>Pseudomonadota</taxon>
        <taxon>Alphaproteobacteria</taxon>
        <taxon>Hyphomicrobiales</taxon>
        <taxon>Terrihabitans</taxon>
    </lineage>
</organism>
<dbReference type="GO" id="GO:0046872">
    <property type="term" value="F:metal ion binding"/>
    <property type="evidence" value="ECO:0007669"/>
    <property type="project" value="UniProtKB-KW"/>
</dbReference>
<keyword evidence="9 24" id="KW-0812">Transmembrane</keyword>
<evidence type="ECO:0000256" key="15">
    <source>
        <dbReference type="ARBA" id="ARBA00022989"/>
    </source>
</evidence>
<evidence type="ECO:0000256" key="16">
    <source>
        <dbReference type="ARBA" id="ARBA00023098"/>
    </source>
</evidence>
<accession>A0A6S6QS78</accession>
<comment type="cofactor">
    <cofactor evidence="23">
        <name>Mg(2+)</name>
        <dbReference type="ChEBI" id="CHEBI:18420"/>
    </cofactor>
    <text evidence="23">Mn(2+), Zn(2+), Cd(2+) and Co(2+) support activity to lesser extents.</text>
</comment>
<feature type="binding site" evidence="22">
    <location>
        <position position="79"/>
    </location>
    <ligand>
        <name>ATP</name>
        <dbReference type="ChEBI" id="CHEBI:30616"/>
    </ligand>
</feature>
<dbReference type="GO" id="GO:0005886">
    <property type="term" value="C:plasma membrane"/>
    <property type="evidence" value="ECO:0007669"/>
    <property type="project" value="UniProtKB-SubCell"/>
</dbReference>
<comment type="caution">
    <text evidence="24">Lacks conserved residue(s) required for the propagation of feature annotation.</text>
</comment>
<feature type="binding site" evidence="22">
    <location>
        <position position="31"/>
    </location>
    <ligand>
        <name>ATP</name>
        <dbReference type="ChEBI" id="CHEBI:30616"/>
    </ligand>
</feature>
<feature type="binding site" evidence="21">
    <location>
        <position position="12"/>
    </location>
    <ligand>
        <name>substrate</name>
    </ligand>
</feature>
<keyword evidence="26" id="KW-1185">Reference proteome</keyword>
<evidence type="ECO:0000256" key="7">
    <source>
        <dbReference type="ARBA" id="ARBA00022519"/>
    </source>
</evidence>
<evidence type="ECO:0000256" key="14">
    <source>
        <dbReference type="ARBA" id="ARBA00022842"/>
    </source>
</evidence>
<evidence type="ECO:0000256" key="5">
    <source>
        <dbReference type="ARBA" id="ARBA00022475"/>
    </source>
</evidence>
<gene>
    <name evidence="25" type="primary">dgkA</name>
    <name evidence="25" type="ORF">IZ6_15220</name>
</gene>
<keyword evidence="14 23" id="KW-0460">Magnesium</keyword>
<keyword evidence="18" id="KW-0594">Phospholipid biosynthesis</keyword>
<feature type="binding site" evidence="23">
    <location>
        <position position="31"/>
    </location>
    <ligand>
        <name>a divalent metal cation</name>
        <dbReference type="ChEBI" id="CHEBI:60240"/>
    </ligand>
</feature>
<dbReference type="PANTHER" id="PTHR34299:SF1">
    <property type="entry name" value="DIACYLGLYCEROL KINASE"/>
    <property type="match status" value="1"/>
</dbReference>
<dbReference type="Proteomes" id="UP000515317">
    <property type="component" value="Chromosome"/>
</dbReference>
<feature type="binding site" evidence="22">
    <location>
        <begin position="97"/>
        <end position="98"/>
    </location>
    <ligand>
        <name>ATP</name>
        <dbReference type="ChEBI" id="CHEBI:30616"/>
    </ligand>
</feature>
<evidence type="ECO:0000256" key="18">
    <source>
        <dbReference type="ARBA" id="ARBA00023209"/>
    </source>
</evidence>
<keyword evidence="15 24" id="KW-1133">Transmembrane helix</keyword>
<feature type="binding site" evidence="21">
    <location>
        <position position="72"/>
    </location>
    <ligand>
        <name>substrate</name>
    </ligand>
</feature>
<evidence type="ECO:0000313" key="25">
    <source>
        <dbReference type="EMBL" id="BCJ90787.1"/>
    </source>
</evidence>
<feature type="transmembrane region" description="Helical" evidence="24">
    <location>
        <begin position="32"/>
        <end position="51"/>
    </location>
</feature>
<evidence type="ECO:0000256" key="10">
    <source>
        <dbReference type="ARBA" id="ARBA00022723"/>
    </source>
</evidence>
<keyword evidence="19 24" id="KW-1208">Phospholipid metabolism</keyword>
<evidence type="ECO:0000256" key="23">
    <source>
        <dbReference type="PIRSR" id="PIRSR600829-4"/>
    </source>
</evidence>
<reference evidence="25 26" key="1">
    <citation type="submission" date="2020-08" db="EMBL/GenBank/DDBJ databases">
        <title>Genome sequence of Rhizobiales bacterium strain IZ6.</title>
        <authorList>
            <person name="Nakai R."/>
            <person name="Naganuma T."/>
        </authorList>
    </citation>
    <scope>NUCLEOTIDE SEQUENCE [LARGE SCALE GENOMIC DNA]</scope>
    <source>
        <strain evidence="25 26">IZ6</strain>
    </source>
</reference>
<feature type="binding site" evidence="21">
    <location>
        <begin position="33"/>
        <end position="37"/>
    </location>
    <ligand>
        <name>substrate</name>
    </ligand>
</feature>
<keyword evidence="11 22" id="KW-0547">Nucleotide-binding</keyword>
<feature type="binding site" evidence="22">
    <location>
        <begin position="88"/>
        <end position="90"/>
    </location>
    <ligand>
        <name>ATP</name>
        <dbReference type="ChEBI" id="CHEBI:30616"/>
    </ligand>
</feature>
<dbReference type="RefSeq" id="WP_225874037.1">
    <property type="nucleotide sequence ID" value="NZ_AP023361.1"/>
</dbReference>
<feature type="binding site" evidence="22">
    <location>
        <position position="12"/>
    </location>
    <ligand>
        <name>ATP</name>
        <dbReference type="ChEBI" id="CHEBI:30616"/>
    </ligand>
</feature>
<dbReference type="EMBL" id="AP023361">
    <property type="protein sequence ID" value="BCJ90787.1"/>
    <property type="molecule type" value="Genomic_DNA"/>
</dbReference>
<comment type="catalytic activity">
    <reaction evidence="24">
        <text>a 1,2-diacyl-sn-glycerol + ATP = a 1,2-diacyl-sn-glycero-3-phosphate + ADP + H(+)</text>
        <dbReference type="Rhea" id="RHEA:10272"/>
        <dbReference type="ChEBI" id="CHEBI:15378"/>
        <dbReference type="ChEBI" id="CHEBI:17815"/>
        <dbReference type="ChEBI" id="CHEBI:30616"/>
        <dbReference type="ChEBI" id="CHEBI:58608"/>
        <dbReference type="ChEBI" id="CHEBI:456216"/>
        <dbReference type="EC" id="2.7.1.107"/>
    </reaction>
</comment>
<evidence type="ECO:0000256" key="6">
    <source>
        <dbReference type="ARBA" id="ARBA00022516"/>
    </source>
</evidence>
<evidence type="ECO:0000256" key="17">
    <source>
        <dbReference type="ARBA" id="ARBA00023136"/>
    </source>
</evidence>
<keyword evidence="8 24" id="KW-0808">Transferase</keyword>
<evidence type="ECO:0000256" key="1">
    <source>
        <dbReference type="ARBA" id="ARBA00004429"/>
    </source>
</evidence>
<protein>
    <recommendedName>
        <fullName evidence="4 24">Diacylglycerol kinase</fullName>
        <ecNumber evidence="3 24">2.7.1.107</ecNumber>
    </recommendedName>
</protein>
<keyword evidence="13 22" id="KW-0067">ATP-binding</keyword>
<evidence type="ECO:0000256" key="9">
    <source>
        <dbReference type="ARBA" id="ARBA00022692"/>
    </source>
</evidence>
<keyword evidence="6" id="KW-0444">Lipid biosynthesis</keyword>
<evidence type="ECO:0000256" key="2">
    <source>
        <dbReference type="ARBA" id="ARBA00005967"/>
    </source>
</evidence>
<feature type="binding site" evidence="23">
    <location>
        <position position="79"/>
    </location>
    <ligand>
        <name>a divalent metal cation</name>
        <dbReference type="ChEBI" id="CHEBI:60240"/>
    </ligand>
</feature>
<dbReference type="InterPro" id="IPR000829">
    <property type="entry name" value="DAGK"/>
</dbReference>
<evidence type="ECO:0000256" key="22">
    <source>
        <dbReference type="PIRSR" id="PIRSR600829-3"/>
    </source>
</evidence>
<evidence type="ECO:0000256" key="11">
    <source>
        <dbReference type="ARBA" id="ARBA00022741"/>
    </source>
</evidence>
<evidence type="ECO:0000313" key="26">
    <source>
        <dbReference type="Proteomes" id="UP000515317"/>
    </source>
</evidence>
<evidence type="ECO:0000256" key="13">
    <source>
        <dbReference type="ARBA" id="ARBA00022840"/>
    </source>
</evidence>
<keyword evidence="16 24" id="KW-0443">Lipid metabolism</keyword>
<comment type="function">
    <text evidence="24">Catalyzes the ATP-dependent phosphorylation of sn-l,2-diacylglycerol (DAG) to phosphatidic acid. Involved in the recycling of diacylglycerol produced as a by-product during membrane-derived oligosaccharide (MDO) biosynthesis.</text>
</comment>
<evidence type="ECO:0000256" key="19">
    <source>
        <dbReference type="ARBA" id="ARBA00023264"/>
    </source>
</evidence>